<keyword evidence="2" id="KW-0805">Transcription regulation</keyword>
<dbReference type="PROSITE" id="PS50931">
    <property type="entry name" value="HTH_LYSR"/>
    <property type="match status" value="1"/>
</dbReference>
<dbReference type="Pfam" id="PF03466">
    <property type="entry name" value="LysR_substrate"/>
    <property type="match status" value="1"/>
</dbReference>
<name>A0ABQ3BB57_9GAMM</name>
<comment type="similarity">
    <text evidence="1">Belongs to the LysR transcriptional regulatory family.</text>
</comment>
<dbReference type="PANTHER" id="PTHR30118">
    <property type="entry name" value="HTH-TYPE TRANSCRIPTIONAL REGULATOR LEUO-RELATED"/>
    <property type="match status" value="1"/>
</dbReference>
<dbReference type="PANTHER" id="PTHR30118:SF6">
    <property type="entry name" value="HTH-TYPE TRANSCRIPTIONAL REGULATOR LEUO"/>
    <property type="match status" value="1"/>
</dbReference>
<evidence type="ECO:0000259" key="5">
    <source>
        <dbReference type="PROSITE" id="PS50931"/>
    </source>
</evidence>
<comment type="caution">
    <text evidence="6">The sequence shown here is derived from an EMBL/GenBank/DDBJ whole genome shotgun (WGS) entry which is preliminary data.</text>
</comment>
<evidence type="ECO:0000256" key="4">
    <source>
        <dbReference type="ARBA" id="ARBA00023163"/>
    </source>
</evidence>
<dbReference type="SUPFAM" id="SSF53850">
    <property type="entry name" value="Periplasmic binding protein-like II"/>
    <property type="match status" value="1"/>
</dbReference>
<reference evidence="7" key="1">
    <citation type="journal article" date="2019" name="Int. J. Syst. Evol. Microbiol.">
        <title>The Global Catalogue of Microorganisms (GCM) 10K type strain sequencing project: providing services to taxonomists for standard genome sequencing and annotation.</title>
        <authorList>
            <consortium name="The Broad Institute Genomics Platform"/>
            <consortium name="The Broad Institute Genome Sequencing Center for Infectious Disease"/>
            <person name="Wu L."/>
            <person name="Ma J."/>
        </authorList>
    </citation>
    <scope>NUCLEOTIDE SEQUENCE [LARGE SCALE GENOMIC DNA]</scope>
    <source>
        <strain evidence="7">KCTC 22280</strain>
    </source>
</reference>
<sequence length="292" mass="32397">MDTRSLEVFLAVLKENSVSRAADTLGMSQSAVSHTLERLRKALGDPLFVKSGRGIAPTRYAIKTGPHVRQILDELQSLSQGPPFEPATATFTFTIAANDYQRDLLLPALMRSLSEKAPGIRLQVIPSGIPGPAMLRDDICDLIITPHAPDTADIVQKSLLRDRMVIFYDASQRHPPGNLAEYLRARHVDVLFSGGEHTGLENSLQGRGLSRDIVVTVPNFSGLPEFLRGTNLLASAPLGMQHQLLRGFATAPLPFEYREVNLLMIWHQRYQTDAGHRWLRNELARVARAQTH</sequence>
<dbReference type="Gene3D" id="1.10.10.10">
    <property type="entry name" value="Winged helix-like DNA-binding domain superfamily/Winged helix DNA-binding domain"/>
    <property type="match status" value="1"/>
</dbReference>
<dbReference type="InterPro" id="IPR000847">
    <property type="entry name" value="LysR_HTH_N"/>
</dbReference>
<organism evidence="6 7">
    <name type="scientific">Marinobacter zhanjiangensis</name>
    <dbReference type="NCBI Taxonomy" id="578215"/>
    <lineage>
        <taxon>Bacteria</taxon>
        <taxon>Pseudomonadati</taxon>
        <taxon>Pseudomonadota</taxon>
        <taxon>Gammaproteobacteria</taxon>
        <taxon>Pseudomonadales</taxon>
        <taxon>Marinobacteraceae</taxon>
        <taxon>Marinobacter</taxon>
    </lineage>
</organism>
<dbReference type="InterPro" id="IPR037402">
    <property type="entry name" value="YidZ_PBP2"/>
</dbReference>
<dbReference type="InterPro" id="IPR036390">
    <property type="entry name" value="WH_DNA-bd_sf"/>
</dbReference>
<dbReference type="Pfam" id="PF00126">
    <property type="entry name" value="HTH_1"/>
    <property type="match status" value="1"/>
</dbReference>
<dbReference type="Gene3D" id="3.40.190.10">
    <property type="entry name" value="Periplasmic binding protein-like II"/>
    <property type="match status" value="2"/>
</dbReference>
<keyword evidence="4" id="KW-0804">Transcription</keyword>
<dbReference type="InterPro" id="IPR005119">
    <property type="entry name" value="LysR_subst-bd"/>
</dbReference>
<dbReference type="PRINTS" id="PR00039">
    <property type="entry name" value="HTHLYSR"/>
</dbReference>
<keyword evidence="7" id="KW-1185">Reference proteome</keyword>
<feature type="domain" description="HTH lysR-type" evidence="5">
    <location>
        <begin position="1"/>
        <end position="58"/>
    </location>
</feature>
<evidence type="ECO:0000256" key="2">
    <source>
        <dbReference type="ARBA" id="ARBA00023015"/>
    </source>
</evidence>
<dbReference type="InterPro" id="IPR011991">
    <property type="entry name" value="ArsR-like_HTH"/>
</dbReference>
<dbReference type="Proteomes" id="UP000601597">
    <property type="component" value="Unassembled WGS sequence"/>
</dbReference>
<keyword evidence="3" id="KW-0238">DNA-binding</keyword>
<dbReference type="CDD" id="cd08417">
    <property type="entry name" value="PBP2_Nitroaromatics_like"/>
    <property type="match status" value="1"/>
</dbReference>
<dbReference type="SUPFAM" id="SSF46785">
    <property type="entry name" value="Winged helix' DNA-binding domain"/>
    <property type="match status" value="1"/>
</dbReference>
<evidence type="ECO:0000256" key="1">
    <source>
        <dbReference type="ARBA" id="ARBA00009437"/>
    </source>
</evidence>
<protein>
    <submittedName>
        <fullName evidence="6">LysR family transcriptional regulator</fullName>
    </submittedName>
</protein>
<dbReference type="EMBL" id="BMXV01000011">
    <property type="protein sequence ID" value="GGY85918.1"/>
    <property type="molecule type" value="Genomic_DNA"/>
</dbReference>
<evidence type="ECO:0000313" key="6">
    <source>
        <dbReference type="EMBL" id="GGY85918.1"/>
    </source>
</evidence>
<evidence type="ECO:0000256" key="3">
    <source>
        <dbReference type="ARBA" id="ARBA00023125"/>
    </source>
</evidence>
<gene>
    <name evidence="6" type="ORF">GCM10007071_36680</name>
</gene>
<evidence type="ECO:0000313" key="7">
    <source>
        <dbReference type="Proteomes" id="UP000601597"/>
    </source>
</evidence>
<dbReference type="InterPro" id="IPR036388">
    <property type="entry name" value="WH-like_DNA-bd_sf"/>
</dbReference>
<dbReference type="CDD" id="cd00090">
    <property type="entry name" value="HTH_ARSR"/>
    <property type="match status" value="1"/>
</dbReference>
<dbReference type="InterPro" id="IPR050389">
    <property type="entry name" value="LysR-type_TF"/>
</dbReference>
<proteinExistence type="inferred from homology"/>
<accession>A0ABQ3BB57</accession>